<feature type="chain" id="PRO_5041067800" evidence="2">
    <location>
        <begin position="24"/>
        <end position="287"/>
    </location>
</feature>
<dbReference type="InterPro" id="IPR011250">
    <property type="entry name" value="OMP/PagP_B-barrel"/>
</dbReference>
<dbReference type="InterPro" id="IPR051692">
    <property type="entry name" value="OMP-like"/>
</dbReference>
<dbReference type="EMBL" id="QJJK01000006">
    <property type="protein sequence ID" value="PXW57996.1"/>
    <property type="molecule type" value="Genomic_DNA"/>
</dbReference>
<accession>A0A2V3UGM5</accession>
<reference evidence="3 4" key="1">
    <citation type="submission" date="2018-05" db="EMBL/GenBank/DDBJ databases">
        <title>Genomic Encyclopedia of Type Strains, Phase IV (KMG-IV): sequencing the most valuable type-strain genomes for metagenomic binning, comparative biology and taxonomic classification.</title>
        <authorList>
            <person name="Goeker M."/>
        </authorList>
    </citation>
    <scope>NUCLEOTIDE SEQUENCE [LARGE SCALE GENOMIC DNA]</scope>
    <source>
        <strain evidence="3 4">DSM 6462</strain>
    </source>
</reference>
<organism evidence="3 4">
    <name type="scientific">Chelatococcus asaccharovorans</name>
    <dbReference type="NCBI Taxonomy" id="28210"/>
    <lineage>
        <taxon>Bacteria</taxon>
        <taxon>Pseudomonadati</taxon>
        <taxon>Pseudomonadota</taxon>
        <taxon>Alphaproteobacteria</taxon>
        <taxon>Hyphomicrobiales</taxon>
        <taxon>Chelatococcaceae</taxon>
        <taxon>Chelatococcus</taxon>
    </lineage>
</organism>
<evidence type="ECO:0000256" key="2">
    <source>
        <dbReference type="SAM" id="SignalP"/>
    </source>
</evidence>
<dbReference type="OrthoDB" id="8455142at2"/>
<dbReference type="SUPFAM" id="SSF56925">
    <property type="entry name" value="OMPA-like"/>
    <property type="match status" value="1"/>
</dbReference>
<evidence type="ECO:0000313" key="3">
    <source>
        <dbReference type="EMBL" id="PXW57996.1"/>
    </source>
</evidence>
<dbReference type="PANTHER" id="PTHR34001:SF3">
    <property type="entry name" value="BLL7405 PROTEIN"/>
    <property type="match status" value="1"/>
</dbReference>
<keyword evidence="2" id="KW-0732">Signal</keyword>
<evidence type="ECO:0000313" key="4">
    <source>
        <dbReference type="Proteomes" id="UP000248021"/>
    </source>
</evidence>
<gene>
    <name evidence="3" type="ORF">C7450_106169</name>
</gene>
<comment type="similarity">
    <text evidence="1">Belongs to the Omp25/RopB family.</text>
</comment>
<sequence length="287" mass="31120">MKMFKSSCVALTVIAAGSASALAADLPSRTVVPVAPIVIPLFTWTGFYAGVNAGYGGNTNDNNDRYDPYAGTYGNNDSSDGGFVGGAQIGYNYQFGQFVAGIEADIQYADLGSSRDNNEWSYYYYTQNKGALPYYGTNSGGNSVEWFGTVRARLGFALDRALIYATGGFAYGGGGNDNNNDELYAYYGSNAAANGYPWYYGRKNGNDSSAGWVVGGGLEYAFTDSLTVKLEGLYVNLGSDKNNNYDYSYAYAYANSANYPYYYGNNRKNDREFAIARVGLNYKFSGF</sequence>
<dbReference type="RefSeq" id="WP_110375312.1">
    <property type="nucleotide sequence ID" value="NZ_CAKNFM010000006.1"/>
</dbReference>
<comment type="caution">
    <text evidence="3">The sequence shown here is derived from an EMBL/GenBank/DDBJ whole genome shotgun (WGS) entry which is preliminary data.</text>
</comment>
<keyword evidence="4" id="KW-1185">Reference proteome</keyword>
<dbReference type="AlphaFoldDB" id="A0A2V3UGM5"/>
<proteinExistence type="inferred from homology"/>
<name>A0A2V3UGM5_9HYPH</name>
<feature type="signal peptide" evidence="2">
    <location>
        <begin position="1"/>
        <end position="23"/>
    </location>
</feature>
<dbReference type="Proteomes" id="UP000248021">
    <property type="component" value="Unassembled WGS sequence"/>
</dbReference>
<protein>
    <submittedName>
        <fullName evidence="3">Outer membrane immunogenic protein</fullName>
    </submittedName>
</protein>
<dbReference type="PANTHER" id="PTHR34001">
    <property type="entry name" value="BLL7405 PROTEIN"/>
    <property type="match status" value="1"/>
</dbReference>
<dbReference type="Gene3D" id="2.40.160.20">
    <property type="match status" value="1"/>
</dbReference>
<evidence type="ECO:0000256" key="1">
    <source>
        <dbReference type="ARBA" id="ARBA00038306"/>
    </source>
</evidence>